<dbReference type="InterPro" id="IPR001647">
    <property type="entry name" value="HTH_TetR"/>
</dbReference>
<evidence type="ECO:0000256" key="3">
    <source>
        <dbReference type="ARBA" id="ARBA00023163"/>
    </source>
</evidence>
<feature type="domain" description="HTH tetR-type" evidence="6">
    <location>
        <begin position="29"/>
        <end position="89"/>
    </location>
</feature>
<dbReference type="SUPFAM" id="SSF46689">
    <property type="entry name" value="Homeodomain-like"/>
    <property type="match status" value="1"/>
</dbReference>
<feature type="DNA-binding region" description="H-T-H motif" evidence="4">
    <location>
        <begin position="52"/>
        <end position="71"/>
    </location>
</feature>
<dbReference type="InterPro" id="IPR036271">
    <property type="entry name" value="Tet_transcr_reg_TetR-rel_C_sf"/>
</dbReference>
<evidence type="ECO:0000256" key="5">
    <source>
        <dbReference type="SAM" id="MobiDB-lite"/>
    </source>
</evidence>
<proteinExistence type="predicted"/>
<dbReference type="PROSITE" id="PS50977">
    <property type="entry name" value="HTH_TETR_2"/>
    <property type="match status" value="1"/>
</dbReference>
<dbReference type="InterPro" id="IPR050109">
    <property type="entry name" value="HTH-type_TetR-like_transc_reg"/>
</dbReference>
<reference evidence="7 8" key="1">
    <citation type="journal article" date="2023" name="Virus Evol.">
        <title>Computational host range prediction-The good, the bad, and the ugly.</title>
        <authorList>
            <person name="Howell A.A."/>
            <person name="Versoza C.J."/>
            <person name="Pfeifer S.P."/>
        </authorList>
    </citation>
    <scope>NUCLEOTIDE SEQUENCE [LARGE SCALE GENOMIC DNA]</scope>
    <source>
        <strain evidence="7 8">1610/1b</strain>
    </source>
</reference>
<keyword evidence="3" id="KW-0804">Transcription</keyword>
<organism evidence="7 8">
    <name type="scientific">Gordonia hydrophobica</name>
    <dbReference type="NCBI Taxonomy" id="40516"/>
    <lineage>
        <taxon>Bacteria</taxon>
        <taxon>Bacillati</taxon>
        <taxon>Actinomycetota</taxon>
        <taxon>Actinomycetes</taxon>
        <taxon>Mycobacteriales</taxon>
        <taxon>Gordoniaceae</taxon>
        <taxon>Gordonia</taxon>
    </lineage>
</organism>
<evidence type="ECO:0000256" key="2">
    <source>
        <dbReference type="ARBA" id="ARBA00023125"/>
    </source>
</evidence>
<gene>
    <name evidence="7" type="ORF">RVF87_05355</name>
</gene>
<dbReference type="Gene3D" id="1.10.357.10">
    <property type="entry name" value="Tetracycline Repressor, domain 2"/>
    <property type="match status" value="1"/>
</dbReference>
<dbReference type="Pfam" id="PF00440">
    <property type="entry name" value="TetR_N"/>
    <property type="match status" value="1"/>
</dbReference>
<dbReference type="InterPro" id="IPR009057">
    <property type="entry name" value="Homeodomain-like_sf"/>
</dbReference>
<evidence type="ECO:0000259" key="6">
    <source>
        <dbReference type="PROSITE" id="PS50977"/>
    </source>
</evidence>
<evidence type="ECO:0000256" key="1">
    <source>
        <dbReference type="ARBA" id="ARBA00023015"/>
    </source>
</evidence>
<feature type="region of interest" description="Disordered" evidence="5">
    <location>
        <begin position="1"/>
        <end position="28"/>
    </location>
</feature>
<dbReference type="PANTHER" id="PTHR30055">
    <property type="entry name" value="HTH-TYPE TRANSCRIPTIONAL REGULATOR RUTR"/>
    <property type="match status" value="1"/>
</dbReference>
<accession>A0ABZ2U454</accession>
<keyword evidence="2 4" id="KW-0238">DNA-binding</keyword>
<dbReference type="InterPro" id="IPR004111">
    <property type="entry name" value="Repressor_TetR_C"/>
</dbReference>
<dbReference type="RefSeq" id="WP_066169130.1">
    <property type="nucleotide sequence ID" value="NZ_CP136137.1"/>
</dbReference>
<dbReference type="Pfam" id="PF02909">
    <property type="entry name" value="TetR_C_1"/>
    <property type="match status" value="1"/>
</dbReference>
<evidence type="ECO:0000256" key="4">
    <source>
        <dbReference type="PROSITE-ProRule" id="PRU00335"/>
    </source>
</evidence>
<dbReference type="Proteomes" id="UP001479933">
    <property type="component" value="Chromosome"/>
</dbReference>
<dbReference type="SUPFAM" id="SSF48498">
    <property type="entry name" value="Tetracyclin repressor-like, C-terminal domain"/>
    <property type="match status" value="1"/>
</dbReference>
<name>A0ABZ2U454_9ACTN</name>
<dbReference type="PANTHER" id="PTHR30055:SF151">
    <property type="entry name" value="TRANSCRIPTIONAL REGULATORY PROTEIN"/>
    <property type="match status" value="1"/>
</dbReference>
<dbReference type="EMBL" id="CP136137">
    <property type="protein sequence ID" value="WYY08503.1"/>
    <property type="molecule type" value="Genomic_DNA"/>
</dbReference>
<keyword evidence="8" id="KW-1185">Reference proteome</keyword>
<evidence type="ECO:0000313" key="8">
    <source>
        <dbReference type="Proteomes" id="UP001479933"/>
    </source>
</evidence>
<keyword evidence="1" id="KW-0805">Transcription regulation</keyword>
<evidence type="ECO:0000313" key="7">
    <source>
        <dbReference type="EMBL" id="WYY08503.1"/>
    </source>
</evidence>
<sequence>MSAASNPTPRQVPPTAPRRGRPLKTSTAQLSRDAIRKAALSVIDDQGVDAVTMRSVGRVLKVDAKSLYYYVDDKDDLLDAVAEYLLEQLRPPESTDSITHDLRAWAYEFRRIAVAHPKATTLVLTRQLSSTAGLAPIEAALALLRRVGCDTEEAVHLMRTLLATLIGTLLREASAGPTFGTTDPAGIAERQRTLETSGFSEVGRAAPHLARFDRQLEFEYAVDMIIPLITTRFTPVQPPCADG</sequence>
<protein>
    <submittedName>
        <fullName evidence="7">TetR/AcrR family transcriptional regulator</fullName>
    </submittedName>
</protein>